<dbReference type="InterPro" id="IPR027417">
    <property type="entry name" value="P-loop_NTPase"/>
</dbReference>
<dbReference type="InterPro" id="IPR003593">
    <property type="entry name" value="AAA+_ATPase"/>
</dbReference>
<dbReference type="PANTHER" id="PTHR46743:SF2">
    <property type="entry name" value="TEICHOIC ACIDS EXPORT ATP-BINDING PROTEIN TAGH"/>
    <property type="match status" value="1"/>
</dbReference>
<dbReference type="PROSITE" id="PS00211">
    <property type="entry name" value="ABC_TRANSPORTER_1"/>
    <property type="match status" value="1"/>
</dbReference>
<accession>A0A2I1IHG8</accession>
<evidence type="ECO:0000256" key="3">
    <source>
        <dbReference type="ARBA" id="ARBA00022741"/>
    </source>
</evidence>
<dbReference type="Gene3D" id="3.40.50.300">
    <property type="entry name" value="P-loop containing nucleotide triphosphate hydrolases"/>
    <property type="match status" value="1"/>
</dbReference>
<dbReference type="InterPro" id="IPR003439">
    <property type="entry name" value="ABC_transporter-like_ATP-bd"/>
</dbReference>
<evidence type="ECO:0000256" key="2">
    <source>
        <dbReference type="ARBA" id="ARBA00022448"/>
    </source>
</evidence>
<name>A0A2I1IHG8_9MICO</name>
<dbReference type="RefSeq" id="WP_101672307.1">
    <property type="nucleotide sequence ID" value="NZ_PKGO01000004.1"/>
</dbReference>
<dbReference type="PROSITE" id="PS50893">
    <property type="entry name" value="ABC_TRANSPORTER_2"/>
    <property type="match status" value="1"/>
</dbReference>
<proteinExistence type="inferred from homology"/>
<organism evidence="7 8">
    <name type="scientific">Brevibacterium ravenspurgense</name>
    <dbReference type="NCBI Taxonomy" id="479117"/>
    <lineage>
        <taxon>Bacteria</taxon>
        <taxon>Bacillati</taxon>
        <taxon>Actinomycetota</taxon>
        <taxon>Actinomycetes</taxon>
        <taxon>Micrococcales</taxon>
        <taxon>Brevibacteriaceae</taxon>
        <taxon>Brevibacterium</taxon>
    </lineage>
</organism>
<comment type="similarity">
    <text evidence="1">Belongs to the ABC transporter superfamily.</text>
</comment>
<keyword evidence="2" id="KW-0813">Transport</keyword>
<dbReference type="GO" id="GO:0016887">
    <property type="term" value="F:ATP hydrolysis activity"/>
    <property type="evidence" value="ECO:0007669"/>
    <property type="project" value="InterPro"/>
</dbReference>
<dbReference type="Proteomes" id="UP000242755">
    <property type="component" value="Unassembled WGS sequence"/>
</dbReference>
<keyword evidence="3" id="KW-0547">Nucleotide-binding</keyword>
<evidence type="ECO:0000256" key="1">
    <source>
        <dbReference type="ARBA" id="ARBA00005417"/>
    </source>
</evidence>
<evidence type="ECO:0000313" key="7">
    <source>
        <dbReference type="EMBL" id="PKY70542.1"/>
    </source>
</evidence>
<evidence type="ECO:0000256" key="5">
    <source>
        <dbReference type="SAM" id="MobiDB-lite"/>
    </source>
</evidence>
<evidence type="ECO:0000259" key="6">
    <source>
        <dbReference type="PROSITE" id="PS50893"/>
    </source>
</evidence>
<evidence type="ECO:0000256" key="4">
    <source>
        <dbReference type="ARBA" id="ARBA00022840"/>
    </source>
</evidence>
<feature type="domain" description="ABC transporter" evidence="6">
    <location>
        <begin position="34"/>
        <end position="255"/>
    </location>
</feature>
<sequence>MGAFNSRGRDAAVVVSDVRMSYSVQVSSPRGRLAQARQKFFGLGGQQKVDALRGVSLVARKGEFIGLIGANGSGKSTLLRLIAGVERPSEGQILARSQPTLLGVNAALQPALSGADNVRLGCLAMGMTPQQAEAVFDDVVELSALGDSIYRPMGSYSSGMAARLRFAIAVADRPSILLIDEALSTGDATFAQRSSEAMDEMLKGAGTVFLVNHAAKVIQEMCSRAIWLHEGRIIMDGPADEVAEKYRWWAWNVAKGEDETAERLLAKAIEEGDPEVVEVLQDAPMEMLQPRHFSGVKRFRPRRHVSEAKDDESASAPEPGSRR</sequence>
<evidence type="ECO:0000313" key="8">
    <source>
        <dbReference type="Proteomes" id="UP000242755"/>
    </source>
</evidence>
<feature type="region of interest" description="Disordered" evidence="5">
    <location>
        <begin position="291"/>
        <end position="323"/>
    </location>
</feature>
<dbReference type="InterPro" id="IPR050683">
    <property type="entry name" value="Bact_Polysacc_Export_ATP-bd"/>
</dbReference>
<dbReference type="InterPro" id="IPR015860">
    <property type="entry name" value="ABC_transpr_TagH-like"/>
</dbReference>
<dbReference type="GO" id="GO:0140359">
    <property type="term" value="F:ABC-type transporter activity"/>
    <property type="evidence" value="ECO:0007669"/>
    <property type="project" value="InterPro"/>
</dbReference>
<comment type="caution">
    <text evidence="7">The sequence shown here is derived from an EMBL/GenBank/DDBJ whole genome shotgun (WGS) entry which is preliminary data.</text>
</comment>
<feature type="compositionally biased region" description="Basic residues" evidence="5">
    <location>
        <begin position="294"/>
        <end position="303"/>
    </location>
</feature>
<dbReference type="Pfam" id="PF00005">
    <property type="entry name" value="ABC_tran"/>
    <property type="match status" value="1"/>
</dbReference>
<dbReference type="PANTHER" id="PTHR46743">
    <property type="entry name" value="TEICHOIC ACIDS EXPORT ATP-BINDING PROTEIN TAGH"/>
    <property type="match status" value="1"/>
</dbReference>
<gene>
    <name evidence="7" type="ORF">CYJ40_05355</name>
</gene>
<keyword evidence="4 7" id="KW-0067">ATP-binding</keyword>
<dbReference type="EMBL" id="PKGO01000004">
    <property type="protein sequence ID" value="PKY70542.1"/>
    <property type="molecule type" value="Genomic_DNA"/>
</dbReference>
<dbReference type="SUPFAM" id="SSF52540">
    <property type="entry name" value="P-loop containing nucleoside triphosphate hydrolases"/>
    <property type="match status" value="1"/>
</dbReference>
<dbReference type="CDD" id="cd03220">
    <property type="entry name" value="ABC_KpsT_Wzt"/>
    <property type="match status" value="1"/>
</dbReference>
<dbReference type="AlphaFoldDB" id="A0A2I1IHG8"/>
<protein>
    <submittedName>
        <fullName evidence="7">ABC transporter ATP-binding protein</fullName>
    </submittedName>
</protein>
<reference evidence="7 8" key="1">
    <citation type="submission" date="2017-12" db="EMBL/GenBank/DDBJ databases">
        <title>Phylogenetic diversity of female urinary microbiome.</title>
        <authorList>
            <person name="Thomas-White K."/>
            <person name="Wolfe A.J."/>
        </authorList>
    </citation>
    <scope>NUCLEOTIDE SEQUENCE [LARGE SCALE GENOMIC DNA]</scope>
    <source>
        <strain evidence="7 8">UMB0426</strain>
    </source>
</reference>
<dbReference type="InterPro" id="IPR017871">
    <property type="entry name" value="ABC_transporter-like_CS"/>
</dbReference>
<dbReference type="GO" id="GO:0005524">
    <property type="term" value="F:ATP binding"/>
    <property type="evidence" value="ECO:0007669"/>
    <property type="project" value="UniProtKB-KW"/>
</dbReference>
<dbReference type="SMART" id="SM00382">
    <property type="entry name" value="AAA"/>
    <property type="match status" value="1"/>
</dbReference>
<dbReference type="GO" id="GO:0016020">
    <property type="term" value="C:membrane"/>
    <property type="evidence" value="ECO:0007669"/>
    <property type="project" value="InterPro"/>
</dbReference>